<dbReference type="EMBL" id="CP001670">
    <property type="protein sequence ID" value="AFZ81324.1"/>
    <property type="molecule type" value="Genomic_DNA"/>
</dbReference>
<dbReference type="VEuPathDB" id="PiroplasmaDB:BEWA_007330"/>
<organism evidence="1 2">
    <name type="scientific">Theileria equi strain WA</name>
    <dbReference type="NCBI Taxonomy" id="1537102"/>
    <lineage>
        <taxon>Eukaryota</taxon>
        <taxon>Sar</taxon>
        <taxon>Alveolata</taxon>
        <taxon>Apicomplexa</taxon>
        <taxon>Aconoidasida</taxon>
        <taxon>Piroplasmida</taxon>
        <taxon>Theileriidae</taxon>
        <taxon>Theileria</taxon>
    </lineage>
</organism>
<dbReference type="GeneID" id="15805324"/>
<evidence type="ECO:0000313" key="2">
    <source>
        <dbReference type="Proteomes" id="UP000031512"/>
    </source>
</evidence>
<evidence type="ECO:0000313" key="1">
    <source>
        <dbReference type="EMBL" id="AFZ81324.1"/>
    </source>
</evidence>
<gene>
    <name evidence="1" type="ORF">BEWA_007330</name>
</gene>
<name>L0B2I1_THEEQ</name>
<proteinExistence type="predicted"/>
<dbReference type="KEGG" id="beq:BEWA_007330"/>
<sequence length="127" mass="14863">MFQYLRFMVCLSNSVRFSGSLGLATRYPLGEPLAKFRALVKKQSQCTRVYQGWPPATRIDVQNELKPLGRRLFVMNRLLEDGKTLEPTLVFCCGIKPMLMLSKQEFEALIKHLPWIKMQFKEFYKLL</sequence>
<protein>
    <submittedName>
        <fullName evidence="1">Uncharacterized protein</fullName>
    </submittedName>
</protein>
<dbReference type="Proteomes" id="UP000031512">
    <property type="component" value="Chromosome 3"/>
</dbReference>
<reference evidence="1 2" key="1">
    <citation type="journal article" date="2012" name="BMC Genomics">
        <title>Comparative genomic analysis and phylogenetic position of Theileria equi.</title>
        <authorList>
            <person name="Kappmeyer L.S."/>
            <person name="Thiagarajan M."/>
            <person name="Herndon D.R."/>
            <person name="Ramsay J.D."/>
            <person name="Caler E."/>
            <person name="Djikeng A."/>
            <person name="Gillespie J.J."/>
            <person name="Lau A.O."/>
            <person name="Roalson E.H."/>
            <person name="Silva J.C."/>
            <person name="Silva M.G."/>
            <person name="Suarez C.E."/>
            <person name="Ueti M.W."/>
            <person name="Nene V.M."/>
            <person name="Mealey R.H."/>
            <person name="Knowles D.P."/>
            <person name="Brayton K.A."/>
        </authorList>
    </citation>
    <scope>NUCLEOTIDE SEQUENCE [LARGE SCALE GENOMIC DNA]</scope>
    <source>
        <strain evidence="1 2">WA</strain>
    </source>
</reference>
<dbReference type="OrthoDB" id="360604at2759"/>
<dbReference type="AlphaFoldDB" id="L0B2I1"/>
<accession>L0B2I1</accession>
<keyword evidence="2" id="KW-1185">Reference proteome</keyword>
<dbReference type="eggNOG" id="ENOG502SVTG">
    <property type="taxonomic scope" value="Eukaryota"/>
</dbReference>
<dbReference type="RefSeq" id="XP_004830990.1">
    <property type="nucleotide sequence ID" value="XM_004830933.1"/>
</dbReference>